<feature type="transmembrane region" description="Helical" evidence="5">
    <location>
        <begin position="271"/>
        <end position="291"/>
    </location>
</feature>
<evidence type="ECO:0000256" key="5">
    <source>
        <dbReference type="HAMAP-Rule" id="MF_01350"/>
    </source>
</evidence>
<comment type="catalytic activity">
    <reaction evidence="5">
        <text>a quinone + NADH + 5 H(+)(in) = a quinol + NAD(+) + 4 H(+)(out)</text>
        <dbReference type="Rhea" id="RHEA:57888"/>
        <dbReference type="ChEBI" id="CHEBI:15378"/>
        <dbReference type="ChEBI" id="CHEBI:24646"/>
        <dbReference type="ChEBI" id="CHEBI:57540"/>
        <dbReference type="ChEBI" id="CHEBI:57945"/>
        <dbReference type="ChEBI" id="CHEBI:132124"/>
    </reaction>
</comment>
<keyword evidence="8" id="KW-1185">Reference proteome</keyword>
<keyword evidence="5 6" id="KW-0520">NAD</keyword>
<feature type="transmembrane region" description="Helical" evidence="5">
    <location>
        <begin position="241"/>
        <end position="265"/>
    </location>
</feature>
<dbReference type="PATRIC" id="fig|380242.3.peg.3803"/>
<dbReference type="GO" id="GO:0048038">
    <property type="term" value="F:quinone binding"/>
    <property type="evidence" value="ECO:0007669"/>
    <property type="project" value="UniProtKB-KW"/>
</dbReference>
<keyword evidence="5" id="KW-0830">Ubiquinone</keyword>
<evidence type="ECO:0000256" key="4">
    <source>
        <dbReference type="ARBA" id="ARBA00023136"/>
    </source>
</evidence>
<comment type="similarity">
    <text evidence="5 6">Belongs to the complex I subunit 1 family.</text>
</comment>
<dbReference type="InterPro" id="IPR018086">
    <property type="entry name" value="NADH_UbQ_OxRdtase_su1_CS"/>
</dbReference>
<evidence type="ECO:0000256" key="2">
    <source>
        <dbReference type="ARBA" id="ARBA00022692"/>
    </source>
</evidence>
<feature type="transmembrane region" description="Helical" evidence="5">
    <location>
        <begin position="193"/>
        <end position="212"/>
    </location>
</feature>
<dbReference type="GO" id="GO:0016655">
    <property type="term" value="F:oxidoreductase activity, acting on NAD(P)H, quinone or similar compound as acceptor"/>
    <property type="evidence" value="ECO:0007669"/>
    <property type="project" value="UniProtKB-UniRule"/>
</dbReference>
<keyword evidence="2 5" id="KW-0812">Transmembrane</keyword>
<sequence length="331" mass="36958">MNKELLVYLLIAGVKVLLVFGMIQFMVIAMIWLERKIMAHMQVRLGPMRVGPHGLLQPIADGIKLLLKEDIIPEKASKLLFVLAPAMAMIPAMLTFAVIPFGDTVKILGYKVDLVITDINIGFLYIFGVSSLGIYGIVMAGWASNNKYSLLGGIRSAAQMISYELTLGLSLIGVVMMTESLSLVDVVNAQASLWNIVLQPLGFFIYFTSAIAEVNRCPFDLPEAESELVAGYHTEYSSMKFAMFFMAEYANMITVSAIAVTFFLGGWQGPFLPPVVWFMLKLSGCLFFFIWIRSTFPRLRYDQLMHFGWKFLLPLSLFNILITGLVMVIKG</sequence>
<gene>
    <name evidence="5 7" type="primary">nuoH</name>
    <name evidence="7" type="ORF">BROFUL_03077</name>
</gene>
<dbReference type="PANTHER" id="PTHR11432">
    <property type="entry name" value="NADH DEHYDROGENASE SUBUNIT 1"/>
    <property type="match status" value="1"/>
</dbReference>
<dbReference type="Proteomes" id="UP000034954">
    <property type="component" value="Unassembled WGS sequence"/>
</dbReference>
<comment type="caution">
    <text evidence="7">The sequence shown here is derived from an EMBL/GenBank/DDBJ whole genome shotgun (WGS) entry which is preliminary data.</text>
</comment>
<evidence type="ECO:0000313" key="7">
    <source>
        <dbReference type="EMBL" id="KKO18231.1"/>
    </source>
</evidence>
<keyword evidence="5" id="KW-1003">Cell membrane</keyword>
<protein>
    <recommendedName>
        <fullName evidence="5">NADH-quinone oxidoreductase subunit H</fullName>
        <ecNumber evidence="5">7.1.1.-</ecNumber>
    </recommendedName>
    <alternativeName>
        <fullName evidence="5">NADH dehydrogenase I subunit H</fullName>
    </alternativeName>
    <alternativeName>
        <fullName evidence="5">NDH-1 subunit H</fullName>
    </alternativeName>
</protein>
<evidence type="ECO:0000256" key="3">
    <source>
        <dbReference type="ARBA" id="ARBA00022989"/>
    </source>
</evidence>
<comment type="subcellular location">
    <subcellularLocation>
        <location evidence="5 6">Cell membrane</location>
        <topology evidence="5 6">Multi-pass membrane protein</topology>
    </subcellularLocation>
    <subcellularLocation>
        <location evidence="1">Membrane</location>
        <topology evidence="1">Multi-pass membrane protein</topology>
    </subcellularLocation>
</comment>
<dbReference type="AlphaFoldDB" id="A0A0M2UTC1"/>
<name>A0A0M2UTC1_9BACT</name>
<dbReference type="GO" id="GO:0009060">
    <property type="term" value="P:aerobic respiration"/>
    <property type="evidence" value="ECO:0007669"/>
    <property type="project" value="TreeGrafter"/>
</dbReference>
<dbReference type="EMBL" id="LAQJ01000285">
    <property type="protein sequence ID" value="KKO18231.1"/>
    <property type="molecule type" value="Genomic_DNA"/>
</dbReference>
<comment type="subunit">
    <text evidence="5">NDH-1 is composed of 14 different subunits. Subunits NuoA, H, J, K, L, M, N constitute the membrane sector of the complex.</text>
</comment>
<dbReference type="GO" id="GO:0005886">
    <property type="term" value="C:plasma membrane"/>
    <property type="evidence" value="ECO:0007669"/>
    <property type="project" value="UniProtKB-SubCell"/>
</dbReference>
<keyword evidence="3 5" id="KW-1133">Transmembrane helix</keyword>
<dbReference type="InterPro" id="IPR001694">
    <property type="entry name" value="NADH_UbQ_OxRdtase_su1/FPO"/>
</dbReference>
<accession>A0A0M2UTC1</accession>
<feature type="transmembrane region" description="Helical" evidence="5">
    <location>
        <begin position="122"/>
        <end position="144"/>
    </location>
</feature>
<dbReference type="HAMAP" id="MF_01350">
    <property type="entry name" value="NDH1_NuoH"/>
    <property type="match status" value="1"/>
</dbReference>
<keyword evidence="4 5" id="KW-0472">Membrane</keyword>
<dbReference type="PROSITE" id="PS00668">
    <property type="entry name" value="COMPLEX1_ND1_2"/>
    <property type="match status" value="1"/>
</dbReference>
<feature type="transmembrane region" description="Helical" evidence="5">
    <location>
        <begin position="79"/>
        <end position="102"/>
    </location>
</feature>
<feature type="transmembrane region" description="Helical" evidence="5">
    <location>
        <begin position="311"/>
        <end position="329"/>
    </location>
</feature>
<comment type="function">
    <text evidence="5">NDH-1 shuttles electrons from NADH, via FMN and iron-sulfur (Fe-S) centers, to quinones in the respiratory chain. The immediate electron acceptor for the enzyme in this species is believed to be ubiquinone. Couples the redox reaction to proton translocation (for every two electrons transferred, four hydrogen ions are translocated across the cytoplasmic membrane), and thus conserves the redox energy in a proton gradient. This subunit may bind ubiquinone.</text>
</comment>
<keyword evidence="5" id="KW-0874">Quinone</keyword>
<dbReference type="GO" id="GO:0003954">
    <property type="term" value="F:NADH dehydrogenase activity"/>
    <property type="evidence" value="ECO:0007669"/>
    <property type="project" value="TreeGrafter"/>
</dbReference>
<dbReference type="NCBIfam" id="NF004741">
    <property type="entry name" value="PRK06076.1-2"/>
    <property type="match status" value="1"/>
</dbReference>
<evidence type="ECO:0000256" key="1">
    <source>
        <dbReference type="ARBA" id="ARBA00004141"/>
    </source>
</evidence>
<feature type="transmembrane region" description="Helical" evidence="5">
    <location>
        <begin position="6"/>
        <end position="33"/>
    </location>
</feature>
<dbReference type="PROSITE" id="PS00667">
    <property type="entry name" value="COMPLEX1_ND1_1"/>
    <property type="match status" value="1"/>
</dbReference>
<organism evidence="7 8">
    <name type="scientific">Candidatus Brocadia fulgida</name>
    <dbReference type="NCBI Taxonomy" id="380242"/>
    <lineage>
        <taxon>Bacteria</taxon>
        <taxon>Pseudomonadati</taxon>
        <taxon>Planctomycetota</taxon>
        <taxon>Candidatus Brocadiia</taxon>
        <taxon>Candidatus Brocadiales</taxon>
        <taxon>Candidatus Brocadiaceae</taxon>
        <taxon>Candidatus Brocadia</taxon>
    </lineage>
</organism>
<proteinExistence type="inferred from homology"/>
<dbReference type="EC" id="7.1.1.-" evidence="5"/>
<evidence type="ECO:0000256" key="6">
    <source>
        <dbReference type="RuleBase" id="RU000471"/>
    </source>
</evidence>
<keyword evidence="5" id="KW-1278">Translocase</keyword>
<evidence type="ECO:0000313" key="8">
    <source>
        <dbReference type="Proteomes" id="UP000034954"/>
    </source>
</evidence>
<reference evidence="7 8" key="1">
    <citation type="journal article" date="2013" name="BMC Microbiol.">
        <title>Identification of the type II cytochrome c maturation pathway in anammox bacteria by comparative genomics.</title>
        <authorList>
            <person name="Ferousi C."/>
            <person name="Speth D.R."/>
            <person name="Reimann J."/>
            <person name="Op den Camp H.J."/>
            <person name="Allen J.W."/>
            <person name="Keltjens J.T."/>
            <person name="Jetten M.S."/>
        </authorList>
    </citation>
    <scope>NUCLEOTIDE SEQUENCE [LARGE SCALE GENOMIC DNA]</scope>
    <source>
        <strain evidence="7">RU1</strain>
    </source>
</reference>
<dbReference type="PANTHER" id="PTHR11432:SF3">
    <property type="entry name" value="NADH-UBIQUINONE OXIDOREDUCTASE CHAIN 1"/>
    <property type="match status" value="1"/>
</dbReference>
<feature type="transmembrane region" description="Helical" evidence="5">
    <location>
        <begin position="165"/>
        <end position="187"/>
    </location>
</feature>
<dbReference type="Pfam" id="PF00146">
    <property type="entry name" value="NADHdh"/>
    <property type="match status" value="1"/>
</dbReference>